<comment type="caution">
    <text evidence="4">The sequence shown here is derived from an EMBL/GenBank/DDBJ whole genome shotgun (WGS) entry which is preliminary data.</text>
</comment>
<dbReference type="CDD" id="cd03135">
    <property type="entry name" value="GATase1_DJ-1"/>
    <property type="match status" value="1"/>
</dbReference>
<dbReference type="OrthoDB" id="543156at2759"/>
<dbReference type="GO" id="GO:0006979">
    <property type="term" value="P:response to oxidative stress"/>
    <property type="evidence" value="ECO:0007669"/>
    <property type="project" value="TreeGrafter"/>
</dbReference>
<dbReference type="EC" id="4.2.1.130" evidence="1"/>
<evidence type="ECO:0000256" key="1">
    <source>
        <dbReference type="ARBA" id="ARBA00013134"/>
    </source>
</evidence>
<dbReference type="EMBL" id="NESQ01000150">
    <property type="protein sequence ID" value="PUU77533.1"/>
    <property type="molecule type" value="Genomic_DNA"/>
</dbReference>
<evidence type="ECO:0000256" key="2">
    <source>
        <dbReference type="ARBA" id="ARBA00048082"/>
    </source>
</evidence>
<evidence type="ECO:0000313" key="4">
    <source>
        <dbReference type="EMBL" id="PUU77533.1"/>
    </source>
</evidence>
<protein>
    <recommendedName>
        <fullName evidence="1">D-lactate dehydratase</fullName>
        <ecNumber evidence="1">4.2.1.130</ecNumber>
    </recommendedName>
</protein>
<dbReference type="GO" id="GO:0005634">
    <property type="term" value="C:nucleus"/>
    <property type="evidence" value="ECO:0007669"/>
    <property type="project" value="TreeGrafter"/>
</dbReference>
<feature type="domain" description="DJ-1/PfpI" evidence="3">
    <location>
        <begin position="3"/>
        <end position="170"/>
    </location>
</feature>
<dbReference type="InterPro" id="IPR002818">
    <property type="entry name" value="DJ-1/PfpI"/>
</dbReference>
<gene>
    <name evidence="4" type="ORF">B9Z19DRAFT_986537</name>
</gene>
<dbReference type="InterPro" id="IPR050325">
    <property type="entry name" value="Prot/Nucl_acid_deglycase"/>
</dbReference>
<dbReference type="GO" id="GO:0019172">
    <property type="term" value="F:glyoxalase III activity"/>
    <property type="evidence" value="ECO:0007669"/>
    <property type="project" value="UniProtKB-EC"/>
</dbReference>
<proteinExistence type="predicted"/>
<dbReference type="Proteomes" id="UP000244722">
    <property type="component" value="Unassembled WGS sequence"/>
</dbReference>
<dbReference type="SUPFAM" id="SSF52317">
    <property type="entry name" value="Class I glutamine amidotransferase-like"/>
    <property type="match status" value="1"/>
</dbReference>
<dbReference type="Pfam" id="PF01965">
    <property type="entry name" value="DJ-1_PfpI"/>
    <property type="match status" value="1"/>
</dbReference>
<dbReference type="PANTHER" id="PTHR48094">
    <property type="entry name" value="PROTEIN/NUCLEIC ACID DEGLYCASE DJ-1-RELATED"/>
    <property type="match status" value="1"/>
</dbReference>
<keyword evidence="4" id="KW-0315">Glutamine amidotransferase</keyword>
<dbReference type="InterPro" id="IPR029062">
    <property type="entry name" value="Class_I_gatase-like"/>
</dbReference>
<dbReference type="InterPro" id="IPR006287">
    <property type="entry name" value="DJ-1"/>
</dbReference>
<evidence type="ECO:0000313" key="5">
    <source>
        <dbReference type="Proteomes" id="UP000244722"/>
    </source>
</evidence>
<dbReference type="Gene3D" id="3.40.50.880">
    <property type="match status" value="1"/>
</dbReference>
<dbReference type="NCBIfam" id="TIGR01383">
    <property type="entry name" value="not_thiJ"/>
    <property type="match status" value="1"/>
</dbReference>
<dbReference type="PANTHER" id="PTHR48094:SF12">
    <property type="entry name" value="PARKINSON DISEASE PROTEIN 7 HOMOLOG"/>
    <property type="match status" value="1"/>
</dbReference>
<dbReference type="AlphaFoldDB" id="A0A2T6ZPX0"/>
<keyword evidence="4" id="KW-0808">Transferase</keyword>
<reference evidence="4 5" key="1">
    <citation type="submission" date="2017-04" db="EMBL/GenBank/DDBJ databases">
        <title>Draft genome sequence of Tuber borchii Vittad., a whitish edible truffle.</title>
        <authorList>
            <consortium name="DOE Joint Genome Institute"/>
            <person name="Murat C."/>
            <person name="Kuo A."/>
            <person name="Barry K.W."/>
            <person name="Clum A."/>
            <person name="Dockter R.B."/>
            <person name="Fauchery L."/>
            <person name="Iotti M."/>
            <person name="Kohler A."/>
            <person name="Labutti K."/>
            <person name="Lindquist E.A."/>
            <person name="Lipzen A."/>
            <person name="Ohm R.A."/>
            <person name="Wang M."/>
            <person name="Grigoriev I.V."/>
            <person name="Zambonelli A."/>
            <person name="Martin F.M."/>
        </authorList>
    </citation>
    <scope>NUCLEOTIDE SEQUENCE [LARGE SCALE GENOMIC DNA]</scope>
    <source>
        <strain evidence="4 5">Tbo3840</strain>
    </source>
</reference>
<comment type="catalytic activity">
    <reaction evidence="2">
        <text>methylglyoxal + H2O = (R)-lactate + H(+)</text>
        <dbReference type="Rhea" id="RHEA:27754"/>
        <dbReference type="ChEBI" id="CHEBI:15377"/>
        <dbReference type="ChEBI" id="CHEBI:15378"/>
        <dbReference type="ChEBI" id="CHEBI:16004"/>
        <dbReference type="ChEBI" id="CHEBI:17158"/>
        <dbReference type="EC" id="4.2.1.130"/>
    </reaction>
</comment>
<dbReference type="GO" id="GO:1903189">
    <property type="term" value="P:glyoxal metabolic process"/>
    <property type="evidence" value="ECO:0007669"/>
    <property type="project" value="TreeGrafter"/>
</dbReference>
<name>A0A2T6ZPX0_TUBBO</name>
<evidence type="ECO:0000259" key="3">
    <source>
        <dbReference type="Pfam" id="PF01965"/>
    </source>
</evidence>
<accession>A0A2T6ZPX0</accession>
<dbReference type="GO" id="GO:0005739">
    <property type="term" value="C:mitochondrion"/>
    <property type="evidence" value="ECO:0007669"/>
    <property type="project" value="TreeGrafter"/>
</dbReference>
<dbReference type="GO" id="GO:0016740">
    <property type="term" value="F:transferase activity"/>
    <property type="evidence" value="ECO:0007669"/>
    <property type="project" value="UniProtKB-KW"/>
</dbReference>
<organism evidence="4 5">
    <name type="scientific">Tuber borchii</name>
    <name type="common">White truffle</name>
    <dbReference type="NCBI Taxonomy" id="42251"/>
    <lineage>
        <taxon>Eukaryota</taxon>
        <taxon>Fungi</taxon>
        <taxon>Dikarya</taxon>
        <taxon>Ascomycota</taxon>
        <taxon>Pezizomycotina</taxon>
        <taxon>Pezizomycetes</taxon>
        <taxon>Pezizales</taxon>
        <taxon>Tuberaceae</taxon>
        <taxon>Tuber</taxon>
    </lineage>
</organism>
<sequence length="194" mass="20772">MVKKAFVLVADGSEEIEFVTVYDVLVRAGFLVCSIGVNISDSFARLSRGVKIIPDVQSLDPEAQLPDLIVLPGGAPGAKTFEESDAAAKLINRAQKEGVYIGAICAATKALVRFGAEGGWKAKVTSHPSVQEMVVKGGWEYTQDRVVLDGKIITSRGPGTSLLFALTLVETLCGREKREASPARLISMVHRVLC</sequence>
<dbReference type="STRING" id="42251.A0A2T6ZPX0"/>
<keyword evidence="5" id="KW-1185">Reference proteome</keyword>